<dbReference type="InterPro" id="IPR002035">
    <property type="entry name" value="VWF_A"/>
</dbReference>
<dbReference type="InterPro" id="IPR028217">
    <property type="entry name" value="Rsa3_C"/>
</dbReference>
<dbReference type="SUPFAM" id="SSF53300">
    <property type="entry name" value="vWA-like"/>
    <property type="match status" value="1"/>
</dbReference>
<dbReference type="PROSITE" id="PS50234">
    <property type="entry name" value="VWFA"/>
    <property type="match status" value="1"/>
</dbReference>
<comment type="caution">
    <text evidence="3">The sequence shown here is derived from an EMBL/GenBank/DDBJ whole genome shotgun (WGS) entry which is preliminary data.</text>
</comment>
<feature type="compositionally biased region" description="Acidic residues" evidence="1">
    <location>
        <begin position="56"/>
        <end position="68"/>
    </location>
</feature>
<dbReference type="Pfam" id="PF14615">
    <property type="entry name" value="Rsa3"/>
    <property type="match status" value="1"/>
</dbReference>
<dbReference type="SUPFAM" id="SSF52540">
    <property type="entry name" value="P-loop containing nucleoside triphosphate hydrolases"/>
    <property type="match status" value="1"/>
</dbReference>
<feature type="compositionally biased region" description="Polar residues" evidence="1">
    <location>
        <begin position="12"/>
        <end position="29"/>
    </location>
</feature>
<dbReference type="CDD" id="cd00198">
    <property type="entry name" value="vWFA"/>
    <property type="match status" value="1"/>
</dbReference>
<feature type="compositionally biased region" description="Basic and acidic residues" evidence="1">
    <location>
        <begin position="1"/>
        <end position="11"/>
    </location>
</feature>
<reference evidence="3 4" key="1">
    <citation type="submission" date="2019-02" db="EMBL/GenBank/DDBJ databases">
        <title>Genome sequencing of the rare red list fungi Phellinidium pouzarii.</title>
        <authorList>
            <person name="Buettner E."/>
            <person name="Kellner H."/>
        </authorList>
    </citation>
    <scope>NUCLEOTIDE SEQUENCE [LARGE SCALE GENOMIC DNA]</scope>
    <source>
        <strain evidence="3 4">DSM 108285</strain>
    </source>
</reference>
<feature type="region of interest" description="Disordered" evidence="1">
    <location>
        <begin position="82"/>
        <end position="149"/>
    </location>
</feature>
<dbReference type="Gene3D" id="3.40.50.300">
    <property type="entry name" value="P-loop containing nucleotide triphosphate hydrolases"/>
    <property type="match status" value="1"/>
</dbReference>
<dbReference type="EMBL" id="SGPK01000010">
    <property type="protein sequence ID" value="THH11646.1"/>
    <property type="molecule type" value="Genomic_DNA"/>
</dbReference>
<feature type="compositionally biased region" description="Polar residues" evidence="1">
    <location>
        <begin position="2118"/>
        <end position="2132"/>
    </location>
</feature>
<feature type="compositionally biased region" description="Polar residues" evidence="1">
    <location>
        <begin position="2058"/>
        <end position="2071"/>
    </location>
</feature>
<proteinExistence type="predicted"/>
<evidence type="ECO:0000313" key="4">
    <source>
        <dbReference type="Proteomes" id="UP000308199"/>
    </source>
</evidence>
<feature type="compositionally biased region" description="Basic and acidic residues" evidence="1">
    <location>
        <begin position="34"/>
        <end position="55"/>
    </location>
</feature>
<feature type="compositionally biased region" description="Polar residues" evidence="1">
    <location>
        <begin position="101"/>
        <end position="110"/>
    </location>
</feature>
<sequence length="2230" mass="247560">MDVSSKLHDTPSESPTNASDGSSDGNTSPWALVDRVEPSHEPMDVDQDARLHPNGDDSDVDDLYASDSDGEFLDAASRTLSSVSVDKVGSTPAPPELSLDASASEQNKSQPMDEETKTVTYALPDTQNYQPSTDIDPESRANDSKLLSASSRKSADYAVRVNANIPNRAQLASRPHPKRDFRQRSQSRDLVDNIKGMYRILDLFSEQGSGGLVDKIIIAQESSGQFINDLSPGAYKDLTKVDFKAMDNVHVKPLGVYGSKNEIVRFLRTLGVIDDRTETLLNAPQDVSMASPILRSGLYALTVEGDNVAERRLYIIFWPEDTTWDDNAVSTVRRNRITFMRYLTQITEQIMVLISDVHGQALVWEDPGSAGDDNASSLAFDDIEEETDRLFAFEVSKANEQEEKVQIRPGFKFKNPNIKEAPALGTSLLDVTQLRTRLVAGDTKQGLMTVDYSPPQESRKDFVETARNRMQLEHILFSKGTTLRLGKNLSYDAILILVENGLKTRFPEAVSNFEKRELDIQEQVRAERRARADTISREIEAEKPKLTSALEAHFVQYILAQFPKLDEAALRGRNRDEIPSQETQDVYQEYLRHLFDLHPSLHKVLEIQQDNLTGIKSEGRAFTKAMRKVVLCNHIYSHNKLTESERETVWDLIDSGIEAGSLTDAVNSFKEGDKHHNTVISSIASGIAKIGRGMITFAGVGFSEPNGPLKEARAATRDFKAVDFFSRVDSILEDWPELTQAAEATFEVAHKYFAKKIKDALRILPHKLIYEQTEICKTLLERELGTGLSEARKTSCAQLFDDLEKSHLAESNCGHVIFLQSLDCVQAVYRFSDNSYRCIGYHTMQSEPSLKFTIHPLELKEYDKQQMKMNLAFIPKPNFTSHYTYNFNLPVGAEIRLFRILEGNKCLAVIDDRSQDLHVYSESLISLGAAISNRRPKKEIKREKTGHDIAVAYDEGKRALVICGVDTQKPSVQLHCFAFDERYTSLQGQGSAINLTAWYNDIQNLKIISIQFVSGTDEFALIEDSGKVRVFSSVTQQFRPAVLQLPATPLSTFGTPDGSCLAAIFDQGSNLSLRVYHWASLGSHEGFSFDFPELFGHTPLISSLDEKKNIHLIWLNLKDGSCRSIGIDITCQVTEFQFREKNSKNTTHDEQRRTAHNSIIDCHSDVWTRFPVVPAVRRQAIVSGELRRDKFILFLTTSRSDVPFVDYFYDMIQTFERSTKKPTASFLNSISILSDEISSALSTFQTQSSWSSISSYKAGEWMVDIFCLIPIHIAIARDNRFIPLKDGVWAPEVEKALLGADVGRVADSLSFGWYESIFQSYMSTKPVKVVSSMGEQSVGKSFALNHLADTSFAGSAMRTTEGVWMSVTPTVDDLIVALDFEGVHSIERSAQEDTLLVLFNAAISNLVLFRNNFALSRDITNLFQSFQSSSSILDPDTNPSLFQSTLVIIIKDVVDSDRVEIAREFKLKLHKIVEEEQASNFISRLYRGRLNIIPWPVIESRQFYTLFSTLKRHLDKQSSTHEGGGTFLLKMKMLMAKLKTNDWGSLSQNMSTHRAQHLLSLLPKALMFGATEVEPDVEPLKNFDTNIIVDAADSEAVFHLDDLVAGHSQPEHSTNHGSMSKTLWAIDGPNGTALELNGHKFGSSDDGAPMLCNLMCSSMGRHAHIEYCRSSGPGPCNEPEIDHIRSRIEPNPERAKDWISHKLYWRRLGFKDPYSREEQTNFAKCDAMCCGSEHRATATSAAQPSYCNLPIFHQAATLTQVPSGGVGHVSNDGHVFSCKNPAILSQAFHVIFVIDRSGSMSLGDRQPLANYPASAGIARVANNRLGAVYSALHSFWSARATAMSQASVANRRDAYSAILFSGSASEVFSNDFSSTPDQLLTKVLPTTAGGGTNFDSALGVTERLMERHWSTERAPIVIFLSDGECSMTDNVMYSLCRKAVGLGRALSFHSVSFGPDGSSTWLRRMAQIAQEVQSRAPRDPLLQANAVVESSYSVALDSVRLAETFLGIAESLRKTRAGVTVPRPARKRNRKRKRRNISSSSSSSSDSADTDSSDSEAKNATTTGKDLQTQKRVALAASLSESTSESSSSSDSDSDSDSAWVSRRNASRLVHTAGADESASSKLGTGPENSKISALRPRVDSPPPRQNVAVPNLLEGDKEQKLKERFRQFWMASVVDGFADDLNEIRKEPNLTPARLALLIDSLAAGADVYASSSRKDSKPTNEMEVVIGE</sequence>
<dbReference type="GO" id="GO:0005525">
    <property type="term" value="F:GTP binding"/>
    <property type="evidence" value="ECO:0007669"/>
    <property type="project" value="InterPro"/>
</dbReference>
<gene>
    <name evidence="3" type="ORF">EW145_g511</name>
</gene>
<dbReference type="OrthoDB" id="2343366at2759"/>
<keyword evidence="4" id="KW-1185">Reference proteome</keyword>
<dbReference type="Proteomes" id="UP000308199">
    <property type="component" value="Unassembled WGS sequence"/>
</dbReference>
<protein>
    <recommendedName>
        <fullName evidence="2">VWFA domain-containing protein</fullName>
    </recommendedName>
</protein>
<feature type="region of interest" description="Disordered" evidence="1">
    <location>
        <begin position="1"/>
        <end position="68"/>
    </location>
</feature>
<feature type="compositionally biased region" description="Basic residues" evidence="1">
    <location>
        <begin position="2024"/>
        <end position="2036"/>
    </location>
</feature>
<evidence type="ECO:0000256" key="1">
    <source>
        <dbReference type="SAM" id="MobiDB-lite"/>
    </source>
</evidence>
<evidence type="ECO:0000259" key="2">
    <source>
        <dbReference type="PROSITE" id="PS50234"/>
    </source>
</evidence>
<dbReference type="GO" id="GO:0003924">
    <property type="term" value="F:GTPase activity"/>
    <property type="evidence" value="ECO:0007669"/>
    <property type="project" value="InterPro"/>
</dbReference>
<dbReference type="PANTHER" id="PTHR22796:SF1">
    <property type="entry name" value="VWFA DOMAIN-CONTAINING PROTEIN"/>
    <property type="match status" value="1"/>
</dbReference>
<feature type="region of interest" description="Disordered" evidence="1">
    <location>
        <begin position="2016"/>
        <end position="2148"/>
    </location>
</feature>
<dbReference type="InterPro" id="IPR015894">
    <property type="entry name" value="Guanylate-bd_N"/>
</dbReference>
<organism evidence="3 4">
    <name type="scientific">Phellinidium pouzarii</name>
    <dbReference type="NCBI Taxonomy" id="167371"/>
    <lineage>
        <taxon>Eukaryota</taxon>
        <taxon>Fungi</taxon>
        <taxon>Dikarya</taxon>
        <taxon>Basidiomycota</taxon>
        <taxon>Agaricomycotina</taxon>
        <taxon>Agaricomycetes</taxon>
        <taxon>Hymenochaetales</taxon>
        <taxon>Hymenochaetaceae</taxon>
        <taxon>Phellinidium</taxon>
    </lineage>
</organism>
<accession>A0A4S4LI04</accession>
<dbReference type="PANTHER" id="PTHR22796">
    <property type="entry name" value="URG4-RELATED"/>
    <property type="match status" value="1"/>
</dbReference>
<dbReference type="InterPro" id="IPR027417">
    <property type="entry name" value="P-loop_NTPase"/>
</dbReference>
<feature type="compositionally biased region" description="Low complexity" evidence="1">
    <location>
        <begin position="2074"/>
        <end position="2091"/>
    </location>
</feature>
<name>A0A4S4LI04_9AGAM</name>
<feature type="domain" description="VWFA" evidence="2">
    <location>
        <begin position="1789"/>
        <end position="2005"/>
    </location>
</feature>
<feature type="compositionally biased region" description="Low complexity" evidence="1">
    <location>
        <begin position="2038"/>
        <end position="2047"/>
    </location>
</feature>
<evidence type="ECO:0000313" key="3">
    <source>
        <dbReference type="EMBL" id="THH11646.1"/>
    </source>
</evidence>
<dbReference type="Pfam" id="PF02263">
    <property type="entry name" value="GBP"/>
    <property type="match status" value="1"/>
</dbReference>
<dbReference type="InterPro" id="IPR036465">
    <property type="entry name" value="vWFA_dom_sf"/>
</dbReference>
<dbReference type="Pfam" id="PF13519">
    <property type="entry name" value="VWA_2"/>
    <property type="match status" value="1"/>
</dbReference>
<dbReference type="SMART" id="SM00327">
    <property type="entry name" value="VWA"/>
    <property type="match status" value="1"/>
</dbReference>
<dbReference type="Gene3D" id="3.40.50.410">
    <property type="entry name" value="von Willebrand factor, type A domain"/>
    <property type="match status" value="1"/>
</dbReference>